<protein>
    <submittedName>
        <fullName evidence="2">Uncharacterized protein</fullName>
    </submittedName>
</protein>
<evidence type="ECO:0000313" key="3">
    <source>
        <dbReference type="Proteomes" id="UP001476798"/>
    </source>
</evidence>
<dbReference type="Proteomes" id="UP001476798">
    <property type="component" value="Unassembled WGS sequence"/>
</dbReference>
<keyword evidence="1" id="KW-0812">Transmembrane</keyword>
<evidence type="ECO:0000313" key="2">
    <source>
        <dbReference type="EMBL" id="MEQ2170053.1"/>
    </source>
</evidence>
<keyword evidence="3" id="KW-1185">Reference proteome</keyword>
<keyword evidence="1" id="KW-0472">Membrane</keyword>
<feature type="transmembrane region" description="Helical" evidence="1">
    <location>
        <begin position="12"/>
        <end position="35"/>
    </location>
</feature>
<name>A0ABV0NHL7_9TELE</name>
<dbReference type="EMBL" id="JAHRIO010035272">
    <property type="protein sequence ID" value="MEQ2170053.1"/>
    <property type="molecule type" value="Genomic_DNA"/>
</dbReference>
<gene>
    <name evidence="2" type="ORF">GOODEAATRI_031338</name>
</gene>
<comment type="caution">
    <text evidence="2">The sequence shown here is derived from an EMBL/GenBank/DDBJ whole genome shotgun (WGS) entry which is preliminary data.</text>
</comment>
<proteinExistence type="predicted"/>
<keyword evidence="1" id="KW-1133">Transmembrane helix</keyword>
<reference evidence="2 3" key="1">
    <citation type="submission" date="2021-06" db="EMBL/GenBank/DDBJ databases">
        <authorList>
            <person name="Palmer J.M."/>
        </authorList>
    </citation>
    <scope>NUCLEOTIDE SEQUENCE [LARGE SCALE GENOMIC DNA]</scope>
    <source>
        <strain evidence="2 3">GA_2019</strain>
        <tissue evidence="2">Muscle</tissue>
    </source>
</reference>
<accession>A0ABV0NHL7</accession>
<evidence type="ECO:0000256" key="1">
    <source>
        <dbReference type="SAM" id="Phobius"/>
    </source>
</evidence>
<sequence>MRMSEQQQIVLLTHEMSGCVCVCMCVCVLEGWVVWGGLLKKNLFLTPDDIFGSTSKVRGRSVQAAYREPLLLKKFTHPYNCVCKLCMKVCWVYCSLYFPLHIQEVYENKQCQRFLIQERKRQKKQTQIPFFLIIKGGFNLKIGKKKSHWDPK</sequence>
<organism evidence="2 3">
    <name type="scientific">Goodea atripinnis</name>
    <dbReference type="NCBI Taxonomy" id="208336"/>
    <lineage>
        <taxon>Eukaryota</taxon>
        <taxon>Metazoa</taxon>
        <taxon>Chordata</taxon>
        <taxon>Craniata</taxon>
        <taxon>Vertebrata</taxon>
        <taxon>Euteleostomi</taxon>
        <taxon>Actinopterygii</taxon>
        <taxon>Neopterygii</taxon>
        <taxon>Teleostei</taxon>
        <taxon>Neoteleostei</taxon>
        <taxon>Acanthomorphata</taxon>
        <taxon>Ovalentaria</taxon>
        <taxon>Atherinomorphae</taxon>
        <taxon>Cyprinodontiformes</taxon>
        <taxon>Goodeidae</taxon>
        <taxon>Goodea</taxon>
    </lineage>
</organism>